<organism evidence="6 7">
    <name type="scientific">Cryptotermes secundus</name>
    <dbReference type="NCBI Taxonomy" id="105785"/>
    <lineage>
        <taxon>Eukaryota</taxon>
        <taxon>Metazoa</taxon>
        <taxon>Ecdysozoa</taxon>
        <taxon>Arthropoda</taxon>
        <taxon>Hexapoda</taxon>
        <taxon>Insecta</taxon>
        <taxon>Pterygota</taxon>
        <taxon>Neoptera</taxon>
        <taxon>Polyneoptera</taxon>
        <taxon>Dictyoptera</taxon>
        <taxon>Blattodea</taxon>
        <taxon>Blattoidea</taxon>
        <taxon>Termitoidae</taxon>
        <taxon>Kalotermitidae</taxon>
        <taxon>Cryptotermitinae</taxon>
        <taxon>Cryptotermes</taxon>
    </lineage>
</organism>
<dbReference type="PANTHER" id="PTHR24253:SF153">
    <property type="entry name" value="SERINE PROTEASE HEPSIN"/>
    <property type="match status" value="1"/>
</dbReference>
<gene>
    <name evidence="6" type="ORF">B7P43_G15120</name>
</gene>
<evidence type="ECO:0000256" key="2">
    <source>
        <dbReference type="ARBA" id="ARBA00024195"/>
    </source>
</evidence>
<feature type="domain" description="MADF" evidence="5">
    <location>
        <begin position="8"/>
        <end position="112"/>
    </location>
</feature>
<comment type="similarity">
    <text evidence="2">Belongs to the peptidase S1 family. CLIP subfamily.</text>
</comment>
<dbReference type="GO" id="GO:0004252">
    <property type="term" value="F:serine-type endopeptidase activity"/>
    <property type="evidence" value="ECO:0007669"/>
    <property type="project" value="InterPro"/>
</dbReference>
<dbReference type="AlphaFoldDB" id="A0A2J7QE99"/>
<feature type="non-terminal residue" evidence="6">
    <location>
        <position position="1"/>
    </location>
</feature>
<dbReference type="OrthoDB" id="6159213at2759"/>
<evidence type="ECO:0000313" key="7">
    <source>
        <dbReference type="Proteomes" id="UP000235965"/>
    </source>
</evidence>
<keyword evidence="1" id="KW-1015">Disulfide bond</keyword>
<accession>A0A2J7QE99</accession>
<dbReference type="STRING" id="105785.A0A2J7QE99"/>
<dbReference type="SMART" id="SM00595">
    <property type="entry name" value="MADF"/>
    <property type="match status" value="1"/>
</dbReference>
<comment type="caution">
    <text evidence="6">The sequence shown here is derived from an EMBL/GenBank/DDBJ whole genome shotgun (WGS) entry which is preliminary data.</text>
</comment>
<evidence type="ECO:0000259" key="5">
    <source>
        <dbReference type="PROSITE" id="PS51029"/>
    </source>
</evidence>
<dbReference type="Pfam" id="PF10545">
    <property type="entry name" value="MADF_DNA_bdg"/>
    <property type="match status" value="1"/>
</dbReference>
<reference evidence="6 7" key="1">
    <citation type="submission" date="2017-12" db="EMBL/GenBank/DDBJ databases">
        <title>Hemimetabolous genomes reveal molecular basis of termite eusociality.</title>
        <authorList>
            <person name="Harrison M.C."/>
            <person name="Jongepier E."/>
            <person name="Robertson H.M."/>
            <person name="Arning N."/>
            <person name="Bitard-Feildel T."/>
            <person name="Chao H."/>
            <person name="Childers C.P."/>
            <person name="Dinh H."/>
            <person name="Doddapaneni H."/>
            <person name="Dugan S."/>
            <person name="Gowin J."/>
            <person name="Greiner C."/>
            <person name="Han Y."/>
            <person name="Hu H."/>
            <person name="Hughes D.S.T."/>
            <person name="Huylmans A.-K."/>
            <person name="Kemena C."/>
            <person name="Kremer L.P.M."/>
            <person name="Lee S.L."/>
            <person name="Lopez-Ezquerra A."/>
            <person name="Mallet L."/>
            <person name="Monroy-Kuhn J.M."/>
            <person name="Moser A."/>
            <person name="Murali S.C."/>
            <person name="Muzny D.M."/>
            <person name="Otani S."/>
            <person name="Piulachs M.-D."/>
            <person name="Poelchau M."/>
            <person name="Qu J."/>
            <person name="Schaub F."/>
            <person name="Wada-Katsumata A."/>
            <person name="Worley K.C."/>
            <person name="Xie Q."/>
            <person name="Ylla G."/>
            <person name="Poulsen M."/>
            <person name="Gibbs R.A."/>
            <person name="Schal C."/>
            <person name="Richards S."/>
            <person name="Belles X."/>
            <person name="Korb J."/>
            <person name="Bornberg-Bauer E."/>
        </authorList>
    </citation>
    <scope>NUCLEOTIDE SEQUENCE [LARGE SCALE GENOMIC DNA]</scope>
    <source>
        <tissue evidence="6">Whole body</tissue>
    </source>
</reference>
<dbReference type="Gene3D" id="2.40.10.10">
    <property type="entry name" value="Trypsin-like serine proteases"/>
    <property type="match status" value="1"/>
</dbReference>
<dbReference type="Proteomes" id="UP000235965">
    <property type="component" value="Unassembled WGS sequence"/>
</dbReference>
<evidence type="ECO:0000256" key="1">
    <source>
        <dbReference type="ARBA" id="ARBA00023157"/>
    </source>
</evidence>
<dbReference type="GO" id="GO:0006508">
    <property type="term" value="P:proteolysis"/>
    <property type="evidence" value="ECO:0007669"/>
    <property type="project" value="InterPro"/>
</dbReference>
<dbReference type="PRINTS" id="PR00722">
    <property type="entry name" value="CHYMOTRYPSIN"/>
</dbReference>
<name>A0A2J7QE99_9NEOP</name>
<dbReference type="SUPFAM" id="SSF50494">
    <property type="entry name" value="Trypsin-like serine proteases"/>
    <property type="match status" value="1"/>
</dbReference>
<feature type="domain" description="Peptidase S1" evidence="4">
    <location>
        <begin position="132"/>
        <end position="419"/>
    </location>
</feature>
<evidence type="ECO:0000256" key="3">
    <source>
        <dbReference type="SAM" id="MobiDB-lite"/>
    </source>
</evidence>
<dbReference type="InParanoid" id="A0A2J7QE99"/>
<dbReference type="InterPro" id="IPR001314">
    <property type="entry name" value="Peptidase_S1A"/>
</dbReference>
<dbReference type="InterPro" id="IPR009003">
    <property type="entry name" value="Peptidase_S1_PA"/>
</dbReference>
<dbReference type="InterPro" id="IPR033116">
    <property type="entry name" value="TRYPSIN_SER"/>
</dbReference>
<protein>
    <recommendedName>
        <fullName evidence="8">Peptidase S1 domain-containing protein</fullName>
    </recommendedName>
</protein>
<dbReference type="InterPro" id="IPR006578">
    <property type="entry name" value="MADF-dom"/>
</dbReference>
<keyword evidence="7" id="KW-1185">Reference proteome</keyword>
<sequence>SVTFNMELSTALIEVRPVLWVKSVDTYKDRNATKEAWNEVCLGLKEDFKTLKDSERNVLVRKEVLKIWRNIRDAYARTPRKINKIKTSRTVSFFTSKYLYAEQLQFLSKLHCERETPDSLDSDKSPPADEAISKNEIEETSRRDPDQVEVRMLAALENENPNRHLSFFKGVISSLEEFDDSPCGTREDDATSEQQIAVAHMHGNSHHGSSWLDCAPSGFASVKTVARQPELTLFLCRRSLLLYTVFAGSNDVEALGVPHVVLRKLVHEQYHTTNTGAPVNDIAIFRIFPPLVLGTTQRAVTLPTQGQKTAPGAMAVVTGWGATQEGGGASRILQKVELPIVSKDRCRGLYDDLPDHQICAGHPETGGKDSCQGDSGGPLVVSGRQVGVVSWGYGCAQPRYPGVYTEVAAYRRWITKKTGI</sequence>
<feature type="region of interest" description="Disordered" evidence="3">
    <location>
        <begin position="116"/>
        <end position="145"/>
    </location>
</feature>
<dbReference type="InterPro" id="IPR001254">
    <property type="entry name" value="Trypsin_dom"/>
</dbReference>
<dbReference type="PROSITE" id="PS50240">
    <property type="entry name" value="TRYPSIN_DOM"/>
    <property type="match status" value="1"/>
</dbReference>
<dbReference type="SMART" id="SM00020">
    <property type="entry name" value="Tryp_SPc"/>
    <property type="match status" value="1"/>
</dbReference>
<dbReference type="PANTHER" id="PTHR24253">
    <property type="entry name" value="TRANSMEMBRANE PROTEASE SERINE"/>
    <property type="match status" value="1"/>
</dbReference>
<dbReference type="InterPro" id="IPR043504">
    <property type="entry name" value="Peptidase_S1_PA_chymotrypsin"/>
</dbReference>
<dbReference type="EMBL" id="NEVH01015318">
    <property type="protein sequence ID" value="PNF26906.1"/>
    <property type="molecule type" value="Genomic_DNA"/>
</dbReference>
<evidence type="ECO:0000259" key="4">
    <source>
        <dbReference type="PROSITE" id="PS50240"/>
    </source>
</evidence>
<dbReference type="FunFam" id="2.40.10.10:FF:000002">
    <property type="entry name" value="Transmembrane protease serine"/>
    <property type="match status" value="1"/>
</dbReference>
<dbReference type="CDD" id="cd00190">
    <property type="entry name" value="Tryp_SPc"/>
    <property type="match status" value="1"/>
</dbReference>
<proteinExistence type="inferred from homology"/>
<evidence type="ECO:0000313" key="6">
    <source>
        <dbReference type="EMBL" id="PNF26906.1"/>
    </source>
</evidence>
<dbReference type="Pfam" id="PF00089">
    <property type="entry name" value="Trypsin"/>
    <property type="match status" value="1"/>
</dbReference>
<dbReference type="PROSITE" id="PS51029">
    <property type="entry name" value="MADF"/>
    <property type="match status" value="1"/>
</dbReference>
<dbReference type="PROSITE" id="PS00135">
    <property type="entry name" value="TRYPSIN_SER"/>
    <property type="match status" value="1"/>
</dbReference>
<evidence type="ECO:0008006" key="8">
    <source>
        <dbReference type="Google" id="ProtNLM"/>
    </source>
</evidence>